<evidence type="ECO:0000313" key="2">
    <source>
        <dbReference type="EMBL" id="GFU43067.1"/>
    </source>
</evidence>
<feature type="compositionally biased region" description="Basic residues" evidence="1">
    <location>
        <begin position="248"/>
        <end position="259"/>
    </location>
</feature>
<comment type="caution">
    <text evidence="2">The sequence shown here is derived from an EMBL/GenBank/DDBJ whole genome shotgun (WGS) entry which is preliminary data.</text>
</comment>
<feature type="non-terminal residue" evidence="2">
    <location>
        <position position="1"/>
    </location>
</feature>
<proteinExistence type="predicted"/>
<reference evidence="2" key="1">
    <citation type="submission" date="2020-08" db="EMBL/GenBank/DDBJ databases">
        <title>Multicomponent nature underlies the extraordinary mechanical properties of spider dragline silk.</title>
        <authorList>
            <person name="Kono N."/>
            <person name="Nakamura H."/>
            <person name="Mori M."/>
            <person name="Yoshida Y."/>
            <person name="Ohtoshi R."/>
            <person name="Malay A.D."/>
            <person name="Moran D.A.P."/>
            <person name="Tomita M."/>
            <person name="Numata K."/>
            <person name="Arakawa K."/>
        </authorList>
    </citation>
    <scope>NUCLEOTIDE SEQUENCE</scope>
</reference>
<feature type="compositionally biased region" description="Basic and acidic residues" evidence="1">
    <location>
        <begin position="93"/>
        <end position="102"/>
    </location>
</feature>
<feature type="region of interest" description="Disordered" evidence="1">
    <location>
        <begin position="136"/>
        <end position="158"/>
    </location>
</feature>
<organism evidence="2 3">
    <name type="scientific">Nephila pilipes</name>
    <name type="common">Giant wood spider</name>
    <name type="synonym">Nephila maculata</name>
    <dbReference type="NCBI Taxonomy" id="299642"/>
    <lineage>
        <taxon>Eukaryota</taxon>
        <taxon>Metazoa</taxon>
        <taxon>Ecdysozoa</taxon>
        <taxon>Arthropoda</taxon>
        <taxon>Chelicerata</taxon>
        <taxon>Arachnida</taxon>
        <taxon>Araneae</taxon>
        <taxon>Araneomorphae</taxon>
        <taxon>Entelegynae</taxon>
        <taxon>Araneoidea</taxon>
        <taxon>Nephilidae</taxon>
        <taxon>Nephila</taxon>
    </lineage>
</organism>
<feature type="compositionally biased region" description="Low complexity" evidence="1">
    <location>
        <begin position="43"/>
        <end position="54"/>
    </location>
</feature>
<gene>
    <name evidence="2" type="ORF">NPIL_556561</name>
</gene>
<protein>
    <submittedName>
        <fullName evidence="2">Uncharacterized protein</fullName>
    </submittedName>
</protein>
<dbReference type="EMBL" id="BMAW01085458">
    <property type="protein sequence ID" value="GFU43067.1"/>
    <property type="molecule type" value="Genomic_DNA"/>
</dbReference>
<evidence type="ECO:0000256" key="1">
    <source>
        <dbReference type="SAM" id="MobiDB-lite"/>
    </source>
</evidence>
<accession>A0A8X6UP02</accession>
<feature type="region of interest" description="Disordered" evidence="1">
    <location>
        <begin position="90"/>
        <end position="111"/>
    </location>
</feature>
<dbReference type="Proteomes" id="UP000887013">
    <property type="component" value="Unassembled WGS sequence"/>
</dbReference>
<feature type="region of interest" description="Disordered" evidence="1">
    <location>
        <begin position="38"/>
        <end position="71"/>
    </location>
</feature>
<feature type="region of interest" description="Disordered" evidence="1">
    <location>
        <begin position="246"/>
        <end position="276"/>
    </location>
</feature>
<keyword evidence="3" id="KW-1185">Reference proteome</keyword>
<dbReference type="AlphaFoldDB" id="A0A8X6UP02"/>
<evidence type="ECO:0000313" key="3">
    <source>
        <dbReference type="Proteomes" id="UP000887013"/>
    </source>
</evidence>
<name>A0A8X6UP02_NEPPI</name>
<sequence>FIKWENLYRQEGALKILLEKIHRYFNSMHAEELNSMEYRGNANSPSNSENVSPPENYPKPPQSSPVFSSISSSNEMDKLSKFLNNISLQLSGRDPESGEKMETQLNDDFNPDSRRRLFRSLSDGVQSVQECPTIKTDSSSNLNQLSLPHGSQSNTRRTFGNDITSEILADHLEEIILQSTISRSELNKFSKIQLSEKEATNASSSPVVWDTSMNDSKVEISSQSGKSADKESSVWEIIQKRQSIVERCRKRKRHNRKRTRSFDETDYPSSFRRKKM</sequence>